<organism evidence="1 2">
    <name type="scientific">Arsenicibacter rosenii</name>
    <dbReference type="NCBI Taxonomy" id="1750698"/>
    <lineage>
        <taxon>Bacteria</taxon>
        <taxon>Pseudomonadati</taxon>
        <taxon>Bacteroidota</taxon>
        <taxon>Cytophagia</taxon>
        <taxon>Cytophagales</taxon>
        <taxon>Spirosomataceae</taxon>
        <taxon>Arsenicibacter</taxon>
    </lineage>
</organism>
<sequence length="157" mass="18207">MKLTILVKPYVRRWLLHDFGPEPIRVRANSDLGAKLLLGFGRGERIPLDVLEVTDQELPDHKGMVEISFQLGEKFQRSALSAETRLMLSNALLAEFRTALHYYCIGRRTLFNSELSAVKIFLKQYRIPEDELTEESAIKMAQRERRERSDFRTRVAA</sequence>
<reference evidence="1 2" key="1">
    <citation type="submission" date="2016-10" db="EMBL/GenBank/DDBJ databases">
        <title>Arsenicibacter rosenii gen. nov., sp. nov., an efficient arsenic-methylating bacterium isolated from an arsenic-contaminated paddy soil.</title>
        <authorList>
            <person name="Huang K."/>
        </authorList>
    </citation>
    <scope>NUCLEOTIDE SEQUENCE [LARGE SCALE GENOMIC DNA]</scope>
    <source>
        <strain evidence="1 2">SM-1</strain>
    </source>
</reference>
<dbReference type="RefSeq" id="WP_071501694.1">
    <property type="nucleotide sequence ID" value="NZ_MORL01000001.1"/>
</dbReference>
<proteinExistence type="predicted"/>
<accession>A0A1S2VQZ9</accession>
<dbReference type="Proteomes" id="UP000181790">
    <property type="component" value="Unassembled WGS sequence"/>
</dbReference>
<name>A0A1S2VQZ9_9BACT</name>
<keyword evidence="2" id="KW-1185">Reference proteome</keyword>
<gene>
    <name evidence="1" type="ORF">BLX24_03785</name>
</gene>
<comment type="caution">
    <text evidence="1">The sequence shown here is derived from an EMBL/GenBank/DDBJ whole genome shotgun (WGS) entry which is preliminary data.</text>
</comment>
<dbReference type="OrthoDB" id="948735at2"/>
<evidence type="ECO:0000313" key="2">
    <source>
        <dbReference type="Proteomes" id="UP000181790"/>
    </source>
</evidence>
<dbReference type="EMBL" id="MORL01000001">
    <property type="protein sequence ID" value="OIN61191.1"/>
    <property type="molecule type" value="Genomic_DNA"/>
</dbReference>
<dbReference type="AlphaFoldDB" id="A0A1S2VQZ9"/>
<protein>
    <submittedName>
        <fullName evidence="1">Uncharacterized protein</fullName>
    </submittedName>
</protein>
<evidence type="ECO:0000313" key="1">
    <source>
        <dbReference type="EMBL" id="OIN61191.1"/>
    </source>
</evidence>